<evidence type="ECO:0000313" key="4">
    <source>
        <dbReference type="Proteomes" id="UP001372834"/>
    </source>
</evidence>
<evidence type="ECO:0000259" key="2">
    <source>
        <dbReference type="PROSITE" id="PS50157"/>
    </source>
</evidence>
<organism evidence="3 4">
    <name type="scientific">Polyplax serrata</name>
    <name type="common">Common mouse louse</name>
    <dbReference type="NCBI Taxonomy" id="468196"/>
    <lineage>
        <taxon>Eukaryota</taxon>
        <taxon>Metazoa</taxon>
        <taxon>Ecdysozoa</taxon>
        <taxon>Arthropoda</taxon>
        <taxon>Hexapoda</taxon>
        <taxon>Insecta</taxon>
        <taxon>Pterygota</taxon>
        <taxon>Neoptera</taxon>
        <taxon>Paraneoptera</taxon>
        <taxon>Psocodea</taxon>
        <taxon>Troctomorpha</taxon>
        <taxon>Phthiraptera</taxon>
        <taxon>Anoplura</taxon>
        <taxon>Polyplacidae</taxon>
        <taxon>Polyplax</taxon>
    </lineage>
</organism>
<dbReference type="AlphaFoldDB" id="A0AAN8S3D7"/>
<sequence>MPKDIDPFFQCVILHTNSTKHSLHPECNSSVAGSKQWQIKYAFEKVEGSGFKCKICGQIKKHVRNHYLKHFPEHHECPVCRRTYTRKDNLNSHLKRDHFQSVKIPPDPYHRLKRFSKKFEDYQGLKCLTPDIFSQIKYSTGMAPGSILSRHTSSLQGESSPLAGPMDLSLRPSSVPVENQCTPIYDILPSFYNYFRT</sequence>
<protein>
    <recommendedName>
        <fullName evidence="2">C2H2-type domain-containing protein</fullName>
    </recommendedName>
</protein>
<keyword evidence="1" id="KW-0863">Zinc-finger</keyword>
<evidence type="ECO:0000313" key="3">
    <source>
        <dbReference type="EMBL" id="KAK6629975.1"/>
    </source>
</evidence>
<accession>A0AAN8S3D7</accession>
<dbReference type="SMART" id="SM00355">
    <property type="entry name" value="ZnF_C2H2"/>
    <property type="match status" value="2"/>
</dbReference>
<keyword evidence="1" id="KW-0862">Zinc</keyword>
<dbReference type="Proteomes" id="UP001372834">
    <property type="component" value="Unassembled WGS sequence"/>
</dbReference>
<comment type="caution">
    <text evidence="3">The sequence shown here is derived from an EMBL/GenBank/DDBJ whole genome shotgun (WGS) entry which is preliminary data.</text>
</comment>
<evidence type="ECO:0000256" key="1">
    <source>
        <dbReference type="PROSITE-ProRule" id="PRU00042"/>
    </source>
</evidence>
<dbReference type="InterPro" id="IPR013087">
    <property type="entry name" value="Znf_C2H2_type"/>
</dbReference>
<dbReference type="Gene3D" id="3.30.160.60">
    <property type="entry name" value="Classic Zinc Finger"/>
    <property type="match status" value="1"/>
</dbReference>
<gene>
    <name evidence="3" type="ORF">RUM43_003796</name>
</gene>
<dbReference type="GO" id="GO:0008270">
    <property type="term" value="F:zinc ion binding"/>
    <property type="evidence" value="ECO:0007669"/>
    <property type="project" value="UniProtKB-KW"/>
</dbReference>
<dbReference type="EMBL" id="JAWJWE010000036">
    <property type="protein sequence ID" value="KAK6629975.1"/>
    <property type="molecule type" value="Genomic_DNA"/>
</dbReference>
<proteinExistence type="predicted"/>
<name>A0AAN8S3D7_POLSC</name>
<keyword evidence="1" id="KW-0479">Metal-binding</keyword>
<feature type="domain" description="C2H2-type" evidence="2">
    <location>
        <begin position="75"/>
        <end position="98"/>
    </location>
</feature>
<dbReference type="PROSITE" id="PS00028">
    <property type="entry name" value="ZINC_FINGER_C2H2_1"/>
    <property type="match status" value="1"/>
</dbReference>
<dbReference type="PROSITE" id="PS50157">
    <property type="entry name" value="ZINC_FINGER_C2H2_2"/>
    <property type="match status" value="1"/>
</dbReference>
<reference evidence="3 4" key="1">
    <citation type="submission" date="2023-10" db="EMBL/GenBank/DDBJ databases">
        <title>Genomes of two closely related lineages of the louse Polyplax serrata with different host specificities.</title>
        <authorList>
            <person name="Martinu J."/>
            <person name="Tarabai H."/>
            <person name="Stefka J."/>
            <person name="Hypsa V."/>
        </authorList>
    </citation>
    <scope>NUCLEOTIDE SEQUENCE [LARGE SCALE GENOMIC DNA]</scope>
    <source>
        <strain evidence="3">HR10_N</strain>
    </source>
</reference>